<feature type="chain" id="PRO_5015690442" evidence="2">
    <location>
        <begin position="18"/>
        <end position="309"/>
    </location>
</feature>
<reference evidence="3 4" key="1">
    <citation type="submission" date="2018-01" db="EMBL/GenBank/DDBJ databases">
        <title>Harnessing the power of phylogenomics to disentangle the directionality and signatures of interkingdom host jumping in the parasitic fungal genus Tolypocladium.</title>
        <authorList>
            <person name="Quandt C.A."/>
            <person name="Patterson W."/>
            <person name="Spatafora J.W."/>
        </authorList>
    </citation>
    <scope>NUCLEOTIDE SEQUENCE [LARGE SCALE GENOMIC DNA]</scope>
    <source>
        <strain evidence="3 4">NRBC 100945</strain>
    </source>
</reference>
<dbReference type="Proteomes" id="UP000237481">
    <property type="component" value="Unassembled WGS sequence"/>
</dbReference>
<evidence type="ECO:0000256" key="1">
    <source>
        <dbReference type="SAM" id="MobiDB-lite"/>
    </source>
</evidence>
<feature type="signal peptide" evidence="2">
    <location>
        <begin position="1"/>
        <end position="17"/>
    </location>
</feature>
<organism evidence="3 4">
    <name type="scientific">Tolypocladium paradoxum</name>
    <dbReference type="NCBI Taxonomy" id="94208"/>
    <lineage>
        <taxon>Eukaryota</taxon>
        <taxon>Fungi</taxon>
        <taxon>Dikarya</taxon>
        <taxon>Ascomycota</taxon>
        <taxon>Pezizomycotina</taxon>
        <taxon>Sordariomycetes</taxon>
        <taxon>Hypocreomycetidae</taxon>
        <taxon>Hypocreales</taxon>
        <taxon>Ophiocordycipitaceae</taxon>
        <taxon>Tolypocladium</taxon>
    </lineage>
</organism>
<dbReference type="AlphaFoldDB" id="A0A2S4L5K0"/>
<feature type="compositionally biased region" description="Pro residues" evidence="1">
    <location>
        <begin position="260"/>
        <end position="270"/>
    </location>
</feature>
<sequence>MKGAFVFGAIAASVASAWEYPDCEPDNCYRNLIDPRFKDEAPKFCFDFLSGTTTAPSAIPTDFNNCGGNVKRVSSACSCITYTATHTTGVSTTTKPTETPTKPTETPTTKPTQTPTTKPTGTQTPTTNPTGTSTKPTETTTSWTTSTVCTTTTRTITKCPPNVTSCPGGGHTTVVTETIPVSTTVCPVTPITPVKPSSSMPQPGNNSTSTQYTTQTYTISKCPPGVPNCPIGSVSTTVYPTGTTVVVPSWTSQKITQQPSNPPSNKPPTPTVGVPSSRTTGPVQVTAAAGHVVGSLNVVAAVAGLVALL</sequence>
<dbReference type="OrthoDB" id="3600127at2759"/>
<feature type="region of interest" description="Disordered" evidence="1">
    <location>
        <begin position="252"/>
        <end position="280"/>
    </location>
</feature>
<dbReference type="EMBL" id="PKSG01000214">
    <property type="protein sequence ID" value="POR37700.1"/>
    <property type="molecule type" value="Genomic_DNA"/>
</dbReference>
<accession>A0A2S4L5K0</accession>
<keyword evidence="4" id="KW-1185">Reference proteome</keyword>
<evidence type="ECO:0000313" key="4">
    <source>
        <dbReference type="Proteomes" id="UP000237481"/>
    </source>
</evidence>
<name>A0A2S4L5K0_9HYPO</name>
<feature type="region of interest" description="Disordered" evidence="1">
    <location>
        <begin position="89"/>
        <end position="141"/>
    </location>
</feature>
<keyword evidence="2" id="KW-0732">Signal</keyword>
<gene>
    <name evidence="3" type="ORF">TPAR_02103</name>
</gene>
<evidence type="ECO:0000256" key="2">
    <source>
        <dbReference type="SAM" id="SignalP"/>
    </source>
</evidence>
<comment type="caution">
    <text evidence="3">The sequence shown here is derived from an EMBL/GenBank/DDBJ whole genome shotgun (WGS) entry which is preliminary data.</text>
</comment>
<evidence type="ECO:0000313" key="3">
    <source>
        <dbReference type="EMBL" id="POR37700.1"/>
    </source>
</evidence>
<proteinExistence type="predicted"/>
<protein>
    <submittedName>
        <fullName evidence="3">Uncharacterized protein</fullName>
    </submittedName>
</protein>